<evidence type="ECO:0000313" key="2">
    <source>
        <dbReference type="EMBL" id="CAK9077725.1"/>
    </source>
</evidence>
<dbReference type="EMBL" id="CAXAMN010023456">
    <property type="protein sequence ID" value="CAK9077725.1"/>
    <property type="molecule type" value="Genomic_DNA"/>
</dbReference>
<proteinExistence type="predicted"/>
<gene>
    <name evidence="2" type="ORF">CCMP2556_LOCUS38307</name>
</gene>
<name>A0ABP0PNZ0_9DINO</name>
<keyword evidence="3" id="KW-1185">Reference proteome</keyword>
<feature type="region of interest" description="Disordered" evidence="1">
    <location>
        <begin position="1"/>
        <end position="42"/>
    </location>
</feature>
<dbReference type="Proteomes" id="UP001642484">
    <property type="component" value="Unassembled WGS sequence"/>
</dbReference>
<comment type="caution">
    <text evidence="2">The sequence shown here is derived from an EMBL/GenBank/DDBJ whole genome shotgun (WGS) entry which is preliminary data.</text>
</comment>
<accession>A0ABP0PNZ0</accession>
<organism evidence="2 3">
    <name type="scientific">Durusdinium trenchii</name>
    <dbReference type="NCBI Taxonomy" id="1381693"/>
    <lineage>
        <taxon>Eukaryota</taxon>
        <taxon>Sar</taxon>
        <taxon>Alveolata</taxon>
        <taxon>Dinophyceae</taxon>
        <taxon>Suessiales</taxon>
        <taxon>Symbiodiniaceae</taxon>
        <taxon>Durusdinium</taxon>
    </lineage>
</organism>
<evidence type="ECO:0000313" key="3">
    <source>
        <dbReference type="Proteomes" id="UP001642484"/>
    </source>
</evidence>
<sequence length="1138" mass="124567">MSASKQEPGTQKEEAEETLAGLMPPTEVGGAAAPGTPKSTAADSAMQFEVAIMPDESQTGVDAFKHGVLKSLTKVLDKFGNVSNFLQRRHQCDKERQDFANSLHHLCRAGLPDWDVEEGKLPSSKVEAVQMSNCLKLPVAAFAFDPHCAVRSPPDNWHILELAESILNEGFITTTDPIMGMQSAEVLQGASLAHVQPPWSGNLLPFSVGFSKGRARIHTLLAILRVHPVLAESVVSINAHILEHASKQQELIYNFKLSNRGSLRRPPSIMEWVQSIKQLRGQGADVDLQAIIKKFNHGTIKSLQLGGAKAVAVRNLLETMPASALNVIEAHVQKLGWQNSCFSDDCLSSKRVLPTYNFRHQAGGLWSKLGKMGEEATLCLFKHVTVAYETTPPAARKSFSKAELDEKAEEAAFVVNCASLALNEAPVNYAELYEKFVGPYSESDPSVLLEVQCALGQKDPAFALRSLKPLKDALDAHATSRPLGDDPSQSVHLSNLEADAYELLQRRIEYDLKCFRVYKSKLESHETAQFHAELNHRKGAYDASLSAAKKLMASNVKVISSPNLHTVLQEYNDFVGQFCKMFGLAKESLVTDLALVIISILNWSALCRVNNDRQQLQSRAVAVITNSDGGSQQVGIVLLPQFGYQRGQLWMQEHHCLKALSSAGLHVDRTFTLPFSARVDQRDNRPLMYHGRIVSSLGLSEKDWALKNSELVRNQRCEPAEQLPASSMVFVEDLQPDATPCTTDLDGLVSGAKKYEQVGSSGYGRILQSAVAGLNLPPKGGIVVFDASLSVGDCFDAWMDVKNDWQVPTAYVGLPEDMVVAEWFQKTRQQAIARKHMHGDLSIPGCPRVDPELPAEHKTQEWSSHAVFGDTFRSTLDKIIEEFGEAPSAQEVKQEESEAGNPKKRKGRGETQATVAKCTRSAVPVKQIPIQSIGSEQVLLETELVNCKNKGLKLQMKAGGKVYVLNTSSTAAKLPAGLVLAGFGKGSYKQRAALEPVGEKEVLFTLQPETMVLMGNTLKSVRSVVDGKRSTDPHAKVAYHEMSEASTTEDPSKFDLKLTTRIVFVPTGPAKAKEEEGEGFSGAQVSAARMVPMEAWVKGSLAFPAWCVRWAPQGLMPIRPVIVLLQEIMLEPAHGVML</sequence>
<reference evidence="2 3" key="1">
    <citation type="submission" date="2024-02" db="EMBL/GenBank/DDBJ databases">
        <authorList>
            <person name="Chen Y."/>
            <person name="Shah S."/>
            <person name="Dougan E. K."/>
            <person name="Thang M."/>
            <person name="Chan C."/>
        </authorList>
    </citation>
    <scope>NUCLEOTIDE SEQUENCE [LARGE SCALE GENOMIC DNA]</scope>
</reference>
<protein>
    <submittedName>
        <fullName evidence="2">Uncharacterized protein</fullName>
    </submittedName>
</protein>
<evidence type="ECO:0000256" key="1">
    <source>
        <dbReference type="SAM" id="MobiDB-lite"/>
    </source>
</evidence>
<feature type="region of interest" description="Disordered" evidence="1">
    <location>
        <begin position="885"/>
        <end position="915"/>
    </location>
</feature>